<accession>A0A328WMI5</accession>
<protein>
    <submittedName>
        <fullName evidence="1">Broad specificity phosphatase PhoE</fullName>
    </submittedName>
</protein>
<sequence>MICVKPALCENQTKMNINEKIALLLRHADRDDIPKGSFGNEILLNEQGKQNAQRFGASLAEMKVNKIYTSPVERCVQTAEFITRGYGNSLEIIETTALGAPGLHITDEKVAGNFYLEHGFDEMYNRFMQGREIPGMPNMDQLNYRITTFIKAHTTHNGRTLFITHDMLIAFYHFSINRKIYTKENWVNYMTGLTFKNGIIDEG</sequence>
<name>A0A328WMI5_9FLAO</name>
<dbReference type="AlphaFoldDB" id="A0A328WMI5"/>
<dbReference type="Gene3D" id="3.40.50.1240">
    <property type="entry name" value="Phosphoglycerate mutase-like"/>
    <property type="match status" value="1"/>
</dbReference>
<dbReference type="EMBL" id="QLSV01000018">
    <property type="protein sequence ID" value="RAR46475.1"/>
    <property type="molecule type" value="Genomic_DNA"/>
</dbReference>
<proteinExistence type="predicted"/>
<dbReference type="Pfam" id="PF00300">
    <property type="entry name" value="His_Phos_1"/>
    <property type="match status" value="1"/>
</dbReference>
<dbReference type="InterPro" id="IPR013078">
    <property type="entry name" value="His_Pase_superF_clade-1"/>
</dbReference>
<dbReference type="CDD" id="cd07040">
    <property type="entry name" value="HP"/>
    <property type="match status" value="1"/>
</dbReference>
<keyword evidence="2" id="KW-1185">Reference proteome</keyword>
<gene>
    <name evidence="1" type="ORF">B0I10_11810</name>
</gene>
<dbReference type="InterPro" id="IPR029033">
    <property type="entry name" value="His_PPase_superfam"/>
</dbReference>
<comment type="caution">
    <text evidence="1">The sequence shown here is derived from an EMBL/GenBank/DDBJ whole genome shotgun (WGS) entry which is preliminary data.</text>
</comment>
<dbReference type="Proteomes" id="UP000249518">
    <property type="component" value="Unassembled WGS sequence"/>
</dbReference>
<organism evidence="1 2">
    <name type="scientific">Flavobacterium lacus</name>
    <dbReference type="NCBI Taxonomy" id="1353778"/>
    <lineage>
        <taxon>Bacteria</taxon>
        <taxon>Pseudomonadati</taxon>
        <taxon>Bacteroidota</taxon>
        <taxon>Flavobacteriia</taxon>
        <taxon>Flavobacteriales</taxon>
        <taxon>Flavobacteriaceae</taxon>
        <taxon>Flavobacterium</taxon>
    </lineage>
</organism>
<reference evidence="1 2" key="1">
    <citation type="submission" date="2018-06" db="EMBL/GenBank/DDBJ databases">
        <title>Genomic Encyclopedia of Type Strains, Phase III (KMG-III): the genomes of soil and plant-associated and newly described type strains.</title>
        <authorList>
            <person name="Whitman W."/>
        </authorList>
    </citation>
    <scope>NUCLEOTIDE SEQUENCE [LARGE SCALE GENOMIC DNA]</scope>
    <source>
        <strain evidence="1 2">CGMCC 1.12504</strain>
    </source>
</reference>
<evidence type="ECO:0000313" key="2">
    <source>
        <dbReference type="Proteomes" id="UP000249518"/>
    </source>
</evidence>
<evidence type="ECO:0000313" key="1">
    <source>
        <dbReference type="EMBL" id="RAR46475.1"/>
    </source>
</evidence>
<dbReference type="SUPFAM" id="SSF53254">
    <property type="entry name" value="Phosphoglycerate mutase-like"/>
    <property type="match status" value="1"/>
</dbReference>